<dbReference type="KEGG" id="yet:CH48_2870"/>
<dbReference type="EMBL" id="CGBR01000001">
    <property type="protein sequence ID" value="CFQ50578.1"/>
    <property type="molecule type" value="Genomic_DNA"/>
</dbReference>
<accession>A0A0E1ND51</accession>
<dbReference type="Proteomes" id="UP000048841">
    <property type="component" value="Unassembled WGS sequence"/>
</dbReference>
<proteinExistence type="predicted"/>
<reference evidence="1 2" key="1">
    <citation type="submission" date="2015-03" db="EMBL/GenBank/DDBJ databases">
        <authorList>
            <person name="Murphy D."/>
        </authorList>
    </citation>
    <scope>NUCLEOTIDE SEQUENCE [LARGE SCALE GENOMIC DNA]</scope>
    <source>
        <strain evidence="1 2">IP26249</strain>
    </source>
</reference>
<evidence type="ECO:0000313" key="2">
    <source>
        <dbReference type="Proteomes" id="UP000048841"/>
    </source>
</evidence>
<protein>
    <submittedName>
        <fullName evidence="1">Uncharacterized protein</fullName>
    </submittedName>
</protein>
<sequence>MRFFSYLESEHREKIFLKTVVLSYIHNQMMILKGQQENKTLF</sequence>
<gene>
    <name evidence="1" type="ORF">ERS137941_00137</name>
</gene>
<organism evidence="1 2">
    <name type="scientific">Yersinia enterocolitica</name>
    <dbReference type="NCBI Taxonomy" id="630"/>
    <lineage>
        <taxon>Bacteria</taxon>
        <taxon>Pseudomonadati</taxon>
        <taxon>Pseudomonadota</taxon>
        <taxon>Gammaproteobacteria</taxon>
        <taxon>Enterobacterales</taxon>
        <taxon>Yersiniaceae</taxon>
        <taxon>Yersinia</taxon>
    </lineage>
</organism>
<name>A0A0E1ND51_YEREN</name>
<evidence type="ECO:0000313" key="1">
    <source>
        <dbReference type="EMBL" id="CFQ50578.1"/>
    </source>
</evidence>
<dbReference type="AlphaFoldDB" id="A0A0E1ND51"/>